<protein>
    <recommendedName>
        <fullName evidence="2">Fungal-type protein kinase domain-containing protein</fullName>
    </recommendedName>
</protein>
<proteinExistence type="predicted"/>
<dbReference type="Pfam" id="PF17667">
    <property type="entry name" value="Pkinase_fungal"/>
    <property type="match status" value="1"/>
</dbReference>
<reference evidence="3 4" key="1">
    <citation type="journal article" date="2015" name="Genome Biol. Evol.">
        <title>Phylogenomic analyses indicate that early fungi evolved digesting cell walls of algal ancestors of land plants.</title>
        <authorList>
            <person name="Chang Y."/>
            <person name="Wang S."/>
            <person name="Sekimoto S."/>
            <person name="Aerts A.L."/>
            <person name="Choi C."/>
            <person name="Clum A."/>
            <person name="LaButti K.M."/>
            <person name="Lindquist E.A."/>
            <person name="Yee Ngan C."/>
            <person name="Ohm R.A."/>
            <person name="Salamov A.A."/>
            <person name="Grigoriev I.V."/>
            <person name="Spatafora J.W."/>
            <person name="Berbee M.L."/>
        </authorList>
    </citation>
    <scope>NUCLEOTIDE SEQUENCE [LARGE SCALE GENOMIC DNA]</scope>
    <source>
        <strain evidence="3 4">NRRL 1564</strain>
    </source>
</reference>
<dbReference type="STRING" id="763665.A0A2G5BGY4"/>
<gene>
    <name evidence="3" type="ORF">COEREDRAFT_6498</name>
</gene>
<dbReference type="Gene3D" id="1.10.510.10">
    <property type="entry name" value="Transferase(Phosphotransferase) domain 1"/>
    <property type="match status" value="1"/>
</dbReference>
<evidence type="ECO:0000313" key="4">
    <source>
        <dbReference type="Proteomes" id="UP000242474"/>
    </source>
</evidence>
<dbReference type="SUPFAM" id="SSF56112">
    <property type="entry name" value="Protein kinase-like (PK-like)"/>
    <property type="match status" value="1"/>
</dbReference>
<dbReference type="OrthoDB" id="5584477at2759"/>
<dbReference type="Proteomes" id="UP000242474">
    <property type="component" value="Unassembled WGS sequence"/>
</dbReference>
<organism evidence="3 4">
    <name type="scientific">Coemansia reversa (strain ATCC 12441 / NRRL 1564)</name>
    <dbReference type="NCBI Taxonomy" id="763665"/>
    <lineage>
        <taxon>Eukaryota</taxon>
        <taxon>Fungi</taxon>
        <taxon>Fungi incertae sedis</taxon>
        <taxon>Zoopagomycota</taxon>
        <taxon>Kickxellomycotina</taxon>
        <taxon>Kickxellomycetes</taxon>
        <taxon>Kickxellales</taxon>
        <taxon>Kickxellaceae</taxon>
        <taxon>Coemansia</taxon>
    </lineage>
</organism>
<dbReference type="InterPro" id="IPR008266">
    <property type="entry name" value="Tyr_kinase_AS"/>
</dbReference>
<accession>A0A2G5BGY4</accession>
<dbReference type="InterPro" id="IPR011009">
    <property type="entry name" value="Kinase-like_dom_sf"/>
</dbReference>
<dbReference type="AlphaFoldDB" id="A0A2G5BGY4"/>
<dbReference type="PROSITE" id="PS00109">
    <property type="entry name" value="PROTEIN_KINASE_TYR"/>
    <property type="match status" value="1"/>
</dbReference>
<feature type="region of interest" description="Disordered" evidence="1">
    <location>
        <begin position="1"/>
        <end position="83"/>
    </location>
</feature>
<sequence length="879" mass="98851">MTTFPYTPTSCLGNTPVRATKRDRSESLSESERPIKDSGITPQRRKRPRSNKSASSKSDRWSASDNPAKITPHSIRTGHINTTTNLMSTMSEIQEERVEEARLCVEKYFTRDDSDVLNISRPRDRARARLADKLSMLIYNRLEDIIRPHELGDPESINRPNTSHRTRSSTRTVRASSQRSKSPLSTTQPTLTNETHQDFLRWIHTTQSIGKNAQKESKMYHKVAAFIQFVADELSKKCDSKSTKMLAKYRSIVPCSSFDINADGADDYTRIDMALTNRETIKEGAKPRYRDMIAVVEVKRSQADQDSAFHQLFMYTRNIYANQFNRRFAWGLTVCGTFVCACLFLHDNIRASSTMDVSTPAGRKAFVSLLVNWSICEEERLGYDPTIRYNTRDRYWEIDAFDKDVQGTRTYICDSIIQDACSVFGRHTRCFTATLKQEQQTNSNLTPTRADKVLIKDAWAHVAKGSIRDEVAYLHEIRQKLGGDKSLEGTYPYLEAGAVVRISGTSNRYAEDTTQHILQGTNGNMPEVQREHRRLVMSPIGEPLQSVNSVDELIVVTYDAMAAHTAILKRCAILHRDISVNNILVCRGLSSGIGGMLIDFDNAIHVGDFTGTHRPDRTGTLPYMSICNLKESDVKRTALDDWESLIYILCWLGTIGVNRNDQNESVNMDQLQISSWQRGNAAVIAAAKKVHMTSLATLNNGILCNFRNLLGYEHLGELVASLYCQLFDNPRVSSRSRGCGGRQFSGNLLNNMAQMNIVPDGGFIDEAISSEITDPFARRAEIADELSKDLLAVLKLARDNALERRPVSSTTGDTVEQIINRDLAACINFRYIIKGLREHSDVPERFIRPGHTGNVPAVASDGGEMAPDDGYPTRRQRTE</sequence>
<evidence type="ECO:0000259" key="2">
    <source>
        <dbReference type="Pfam" id="PF17667"/>
    </source>
</evidence>
<dbReference type="PANTHER" id="PTHR38248">
    <property type="entry name" value="FUNK1 6"/>
    <property type="match status" value="1"/>
</dbReference>
<feature type="region of interest" description="Disordered" evidence="1">
    <location>
        <begin position="845"/>
        <end position="879"/>
    </location>
</feature>
<evidence type="ECO:0000256" key="1">
    <source>
        <dbReference type="SAM" id="MobiDB-lite"/>
    </source>
</evidence>
<dbReference type="InterPro" id="IPR040976">
    <property type="entry name" value="Pkinase_fungal"/>
</dbReference>
<feature type="compositionally biased region" description="Polar residues" evidence="1">
    <location>
        <begin position="1"/>
        <end position="13"/>
    </location>
</feature>
<feature type="compositionally biased region" description="Polar residues" evidence="1">
    <location>
        <begin position="181"/>
        <end position="191"/>
    </location>
</feature>
<dbReference type="GO" id="GO:0004672">
    <property type="term" value="F:protein kinase activity"/>
    <property type="evidence" value="ECO:0007669"/>
    <property type="project" value="InterPro"/>
</dbReference>
<feature type="compositionally biased region" description="Basic and acidic residues" evidence="1">
    <location>
        <begin position="20"/>
        <end position="36"/>
    </location>
</feature>
<name>A0A2G5BGY4_COERN</name>
<dbReference type="PANTHER" id="PTHR38248:SF2">
    <property type="entry name" value="FUNK1 11"/>
    <property type="match status" value="1"/>
</dbReference>
<feature type="compositionally biased region" description="Low complexity" evidence="1">
    <location>
        <begin position="169"/>
        <end position="180"/>
    </location>
</feature>
<evidence type="ECO:0000313" key="3">
    <source>
        <dbReference type="EMBL" id="PIA18251.1"/>
    </source>
</evidence>
<feature type="domain" description="Fungal-type protein kinase" evidence="2">
    <location>
        <begin position="271"/>
        <end position="652"/>
    </location>
</feature>
<dbReference type="EMBL" id="KZ303490">
    <property type="protein sequence ID" value="PIA18251.1"/>
    <property type="molecule type" value="Genomic_DNA"/>
</dbReference>
<keyword evidence="4" id="KW-1185">Reference proteome</keyword>
<feature type="region of interest" description="Disordered" evidence="1">
    <location>
        <begin position="150"/>
        <end position="191"/>
    </location>
</feature>